<dbReference type="Pfam" id="PF04015">
    <property type="entry name" value="DUF362"/>
    <property type="match status" value="1"/>
</dbReference>
<evidence type="ECO:0000259" key="1">
    <source>
        <dbReference type="Pfam" id="PF04015"/>
    </source>
</evidence>
<keyword evidence="3" id="KW-1185">Reference proteome</keyword>
<accession>A0AAU9EDK2</accession>
<dbReference type="RefSeq" id="WP_338606336.1">
    <property type="nucleotide sequence ID" value="NZ_AP028679.1"/>
</dbReference>
<evidence type="ECO:0000313" key="3">
    <source>
        <dbReference type="Proteomes" id="UP001366166"/>
    </source>
</evidence>
<dbReference type="AlphaFoldDB" id="A0AAU9EDK2"/>
<sequence>MDKPLVSLVRYDKALEPVRRAIELCGGLQRIPAHAKVFIKPNIVFWTRAVDFPKWGVVTTSRLVNDVVTLLIEQGVSDITIGEGMVVSDLRDSETPAHAFESLGYAKLRERYGVKVIDTFQRPFQEVDLGEGVKLNFNQDILASDFVIDLPVMKTHAQTVVSLGIKNLKGMIDVASRKRCHNADLDKDLNFFVARLADPMPPLLTLIDGTFTSEYGPAFDGLIHRRDLLVASWDVLAADIVGSNLLGHDPAGVPHLVHAAHNRGRSLALDSVEVKGEAVADHAKYHAWSFPYTEDGCLPVPMAKRGMAGIAYYKYDNSLCTYCSGINGAVLSAIAMSWQGEPWDEVEVLTGKRMQPRPGANKTILLGKCMYQAHKDNPSIKEMIAVKGCPPKPEQIVKALHQAGIMADDQFFANLERMPGMFMKRYKDKPEFDPSLFSIA</sequence>
<dbReference type="KEGG" id="dmp:FAK_16980"/>
<dbReference type="EMBL" id="AP028679">
    <property type="protein sequence ID" value="BEQ14632.1"/>
    <property type="molecule type" value="Genomic_DNA"/>
</dbReference>
<dbReference type="InterPro" id="IPR007160">
    <property type="entry name" value="DUF362"/>
</dbReference>
<dbReference type="Proteomes" id="UP001366166">
    <property type="component" value="Chromosome"/>
</dbReference>
<reference evidence="3" key="1">
    <citation type="journal article" date="2023" name="Arch. Microbiol.">
        <title>Desulfoferula mesophilus gen. nov. sp. nov., a mesophilic sulfate-reducing bacterium isolated from a brackish lake sediment.</title>
        <authorList>
            <person name="Watanabe T."/>
            <person name="Yabe T."/>
            <person name="Tsuji J.M."/>
            <person name="Fukui M."/>
        </authorList>
    </citation>
    <scope>NUCLEOTIDE SEQUENCE [LARGE SCALE GENOMIC DNA]</scope>
    <source>
        <strain evidence="3">12FAK</strain>
    </source>
</reference>
<evidence type="ECO:0000313" key="2">
    <source>
        <dbReference type="EMBL" id="BEQ14632.1"/>
    </source>
</evidence>
<name>A0AAU9EDK2_9BACT</name>
<proteinExistence type="predicted"/>
<protein>
    <recommendedName>
        <fullName evidence="1">DUF362 domain-containing protein</fullName>
    </recommendedName>
</protein>
<organism evidence="2 3">
    <name type="scientific">Desulfoferula mesophila</name>
    <dbReference type="NCBI Taxonomy" id="3058419"/>
    <lineage>
        <taxon>Bacteria</taxon>
        <taxon>Pseudomonadati</taxon>
        <taxon>Thermodesulfobacteriota</taxon>
        <taxon>Desulfarculia</taxon>
        <taxon>Desulfarculales</taxon>
        <taxon>Desulfarculaceae</taxon>
        <taxon>Desulfoferula</taxon>
    </lineage>
</organism>
<feature type="domain" description="DUF362" evidence="1">
    <location>
        <begin position="37"/>
        <end position="242"/>
    </location>
</feature>
<gene>
    <name evidence="2" type="ORF">FAK_16980</name>
</gene>